<organism evidence="3 4">
    <name type="scientific">Ladona fulva</name>
    <name type="common">Scarce chaser dragonfly</name>
    <name type="synonym">Libellula fulva</name>
    <dbReference type="NCBI Taxonomy" id="123851"/>
    <lineage>
        <taxon>Eukaryota</taxon>
        <taxon>Metazoa</taxon>
        <taxon>Ecdysozoa</taxon>
        <taxon>Arthropoda</taxon>
        <taxon>Hexapoda</taxon>
        <taxon>Insecta</taxon>
        <taxon>Pterygota</taxon>
        <taxon>Palaeoptera</taxon>
        <taxon>Odonata</taxon>
        <taxon>Epiprocta</taxon>
        <taxon>Anisoptera</taxon>
        <taxon>Libelluloidea</taxon>
        <taxon>Libellulidae</taxon>
        <taxon>Ladona</taxon>
    </lineage>
</organism>
<feature type="domain" description="DNA helicase Pif1-like DEAD-box helicase" evidence="2">
    <location>
        <begin position="5"/>
        <end position="45"/>
    </location>
</feature>
<evidence type="ECO:0000259" key="2">
    <source>
        <dbReference type="Pfam" id="PF05970"/>
    </source>
</evidence>
<dbReference type="Proteomes" id="UP000792457">
    <property type="component" value="Unassembled WGS sequence"/>
</dbReference>
<keyword evidence="1" id="KW-0347">Helicase</keyword>
<proteinExistence type="inferred from homology"/>
<reference evidence="3" key="2">
    <citation type="submission" date="2017-10" db="EMBL/GenBank/DDBJ databases">
        <title>Ladona fulva Genome sequencing and assembly.</title>
        <authorList>
            <person name="Murali S."/>
            <person name="Richards S."/>
            <person name="Bandaranaike D."/>
            <person name="Bellair M."/>
            <person name="Blankenburg K."/>
            <person name="Chao H."/>
            <person name="Dinh H."/>
            <person name="Doddapaneni H."/>
            <person name="Dugan-Rocha S."/>
            <person name="Elkadiri S."/>
            <person name="Gnanaolivu R."/>
            <person name="Hernandez B."/>
            <person name="Skinner E."/>
            <person name="Javaid M."/>
            <person name="Lee S."/>
            <person name="Li M."/>
            <person name="Ming W."/>
            <person name="Munidasa M."/>
            <person name="Muniz J."/>
            <person name="Nguyen L."/>
            <person name="Hughes D."/>
            <person name="Osuji N."/>
            <person name="Pu L.-L."/>
            <person name="Puazo M."/>
            <person name="Qu C."/>
            <person name="Quiroz J."/>
            <person name="Raj R."/>
            <person name="Weissenberger G."/>
            <person name="Xin Y."/>
            <person name="Zou X."/>
            <person name="Han Y."/>
            <person name="Worley K."/>
            <person name="Muzny D."/>
            <person name="Gibbs R."/>
        </authorList>
    </citation>
    <scope>NUCLEOTIDE SEQUENCE</scope>
    <source>
        <strain evidence="3">Sampled in the wild</strain>
    </source>
</reference>
<keyword evidence="1" id="KW-0067">ATP-binding</keyword>
<dbReference type="GO" id="GO:0016787">
    <property type="term" value="F:hydrolase activity"/>
    <property type="evidence" value="ECO:0007669"/>
    <property type="project" value="UniProtKB-KW"/>
</dbReference>
<accession>A0A8K0NRF9</accession>
<sequence>MVQGIELDVLDRLSKDITGSMEIFGNRVVALGGDFKQGLPVLPKSCVMISDTCMTEDIEVFGQKISSARLKK</sequence>
<keyword evidence="1" id="KW-0233">DNA recombination</keyword>
<dbReference type="GO" id="GO:0000723">
    <property type="term" value="P:telomere maintenance"/>
    <property type="evidence" value="ECO:0007669"/>
    <property type="project" value="InterPro"/>
</dbReference>
<keyword evidence="1" id="KW-0234">DNA repair</keyword>
<keyword evidence="4" id="KW-1185">Reference proteome</keyword>
<evidence type="ECO:0000256" key="1">
    <source>
        <dbReference type="RuleBase" id="RU363044"/>
    </source>
</evidence>
<dbReference type="GO" id="GO:0006310">
    <property type="term" value="P:DNA recombination"/>
    <property type="evidence" value="ECO:0007669"/>
    <property type="project" value="UniProtKB-KW"/>
</dbReference>
<dbReference type="InterPro" id="IPR010285">
    <property type="entry name" value="DNA_helicase_pif1-like_DEAD"/>
</dbReference>
<dbReference type="EMBL" id="KZ308118">
    <property type="protein sequence ID" value="KAG8221945.1"/>
    <property type="molecule type" value="Genomic_DNA"/>
</dbReference>
<keyword evidence="1" id="KW-0227">DNA damage</keyword>
<gene>
    <name evidence="3" type="ORF">J437_LFUL007786</name>
</gene>
<reference evidence="3" key="1">
    <citation type="submission" date="2013-04" db="EMBL/GenBank/DDBJ databases">
        <authorList>
            <person name="Qu J."/>
            <person name="Murali S.C."/>
            <person name="Bandaranaike D."/>
            <person name="Bellair M."/>
            <person name="Blankenburg K."/>
            <person name="Chao H."/>
            <person name="Dinh H."/>
            <person name="Doddapaneni H."/>
            <person name="Downs B."/>
            <person name="Dugan-Rocha S."/>
            <person name="Elkadiri S."/>
            <person name="Gnanaolivu R.D."/>
            <person name="Hernandez B."/>
            <person name="Javaid M."/>
            <person name="Jayaseelan J.C."/>
            <person name="Lee S."/>
            <person name="Li M."/>
            <person name="Ming W."/>
            <person name="Munidasa M."/>
            <person name="Muniz J."/>
            <person name="Nguyen L."/>
            <person name="Ongeri F."/>
            <person name="Osuji N."/>
            <person name="Pu L.-L."/>
            <person name="Puazo M."/>
            <person name="Qu C."/>
            <person name="Quiroz J."/>
            <person name="Raj R."/>
            <person name="Weissenberger G."/>
            <person name="Xin Y."/>
            <person name="Zou X."/>
            <person name="Han Y."/>
            <person name="Richards S."/>
            <person name="Worley K."/>
            <person name="Muzny D."/>
            <person name="Gibbs R."/>
        </authorList>
    </citation>
    <scope>NUCLEOTIDE SEQUENCE</scope>
    <source>
        <strain evidence="3">Sampled in the wild</strain>
    </source>
</reference>
<protein>
    <recommendedName>
        <fullName evidence="1">ATP-dependent DNA helicase</fullName>
        <ecNumber evidence="1">5.6.2.3</ecNumber>
    </recommendedName>
</protein>
<dbReference type="GO" id="GO:0005524">
    <property type="term" value="F:ATP binding"/>
    <property type="evidence" value="ECO:0007669"/>
    <property type="project" value="UniProtKB-KW"/>
</dbReference>
<keyword evidence="1" id="KW-0547">Nucleotide-binding</keyword>
<evidence type="ECO:0000313" key="3">
    <source>
        <dbReference type="EMBL" id="KAG8221945.1"/>
    </source>
</evidence>
<dbReference type="GO" id="GO:0043139">
    <property type="term" value="F:5'-3' DNA helicase activity"/>
    <property type="evidence" value="ECO:0007669"/>
    <property type="project" value="UniProtKB-EC"/>
</dbReference>
<comment type="caution">
    <text evidence="3">The sequence shown here is derived from an EMBL/GenBank/DDBJ whole genome shotgun (WGS) entry which is preliminary data.</text>
</comment>
<dbReference type="OrthoDB" id="272985at2759"/>
<evidence type="ECO:0000313" key="4">
    <source>
        <dbReference type="Proteomes" id="UP000792457"/>
    </source>
</evidence>
<keyword evidence="1" id="KW-0378">Hydrolase</keyword>
<comment type="cofactor">
    <cofactor evidence="1">
        <name>Mg(2+)</name>
        <dbReference type="ChEBI" id="CHEBI:18420"/>
    </cofactor>
</comment>
<dbReference type="Pfam" id="PF05970">
    <property type="entry name" value="PIF1"/>
    <property type="match status" value="1"/>
</dbReference>
<dbReference type="GO" id="GO:0006281">
    <property type="term" value="P:DNA repair"/>
    <property type="evidence" value="ECO:0007669"/>
    <property type="project" value="UniProtKB-KW"/>
</dbReference>
<dbReference type="AlphaFoldDB" id="A0A8K0NRF9"/>
<name>A0A8K0NRF9_LADFU</name>
<dbReference type="EC" id="5.6.2.3" evidence="1"/>
<comment type="similarity">
    <text evidence="1">Belongs to the helicase family.</text>
</comment>
<comment type="catalytic activity">
    <reaction evidence="1">
        <text>ATP + H2O = ADP + phosphate + H(+)</text>
        <dbReference type="Rhea" id="RHEA:13065"/>
        <dbReference type="ChEBI" id="CHEBI:15377"/>
        <dbReference type="ChEBI" id="CHEBI:15378"/>
        <dbReference type="ChEBI" id="CHEBI:30616"/>
        <dbReference type="ChEBI" id="CHEBI:43474"/>
        <dbReference type="ChEBI" id="CHEBI:456216"/>
        <dbReference type="EC" id="5.6.2.3"/>
    </reaction>
</comment>